<dbReference type="HOGENOM" id="CLU_2556509_0_0_5"/>
<dbReference type="AlphaFoldDB" id="A0A0A7PD33"/>
<dbReference type="Proteomes" id="UP000030907">
    <property type="component" value="Chromosome"/>
</dbReference>
<dbReference type="InterPro" id="IPR025737">
    <property type="entry name" value="FApF"/>
</dbReference>
<organism evidence="1 2">
    <name type="scientific">Sphingopyxis fribergensis</name>
    <dbReference type="NCBI Taxonomy" id="1515612"/>
    <lineage>
        <taxon>Bacteria</taxon>
        <taxon>Pseudomonadati</taxon>
        <taxon>Pseudomonadota</taxon>
        <taxon>Alphaproteobacteria</taxon>
        <taxon>Sphingomonadales</taxon>
        <taxon>Sphingomonadaceae</taxon>
        <taxon>Sphingopyxis</taxon>
    </lineage>
</organism>
<name>A0A0A7PD33_9SPHN</name>
<keyword evidence="2" id="KW-1185">Reference proteome</keyword>
<evidence type="ECO:0000313" key="2">
    <source>
        <dbReference type="Proteomes" id="UP000030907"/>
    </source>
</evidence>
<accession>A0A0A7PD33</accession>
<reference evidence="1 2" key="1">
    <citation type="journal article" date="2015" name="Int. J. Syst. Evol. Microbiol.">
        <title>Description of Sphingopyxis fribergensis sp. nov. - a soil bacterium with the ability to degrade styrene and phenylacetic acid.</title>
        <authorList>
            <person name="Oelschlagel M."/>
            <person name="Ruckert C."/>
            <person name="Kalinowski J."/>
            <person name="Schmidt G."/>
            <person name="Schlomann M."/>
            <person name="Tischler D."/>
        </authorList>
    </citation>
    <scope>NUCLEOTIDE SEQUENCE [LARGE SCALE GENOMIC DNA]</scope>
    <source>
        <strain evidence="1 2">Kp5.2</strain>
    </source>
</reference>
<protein>
    <submittedName>
        <fullName evidence="1">Uncharacterized protein</fullName>
    </submittedName>
</protein>
<sequence>MNGYVLTQITDDRQYGAIVGADGARTTVFAIGPALHADMRKAGIDLKILRVRRAQPQPGDQCLDKGRDRALICVYAVGIGRD</sequence>
<dbReference type="STRING" id="1515612.SKP52_00755"/>
<dbReference type="RefSeq" id="WP_039570609.1">
    <property type="nucleotide sequence ID" value="NZ_CP009122.1"/>
</dbReference>
<dbReference type="Pfam" id="PF13557">
    <property type="entry name" value="Phenol_MetA_deg"/>
    <property type="match status" value="1"/>
</dbReference>
<dbReference type="OrthoDB" id="7372889at2"/>
<proteinExistence type="predicted"/>
<evidence type="ECO:0000313" key="1">
    <source>
        <dbReference type="EMBL" id="AJA07093.1"/>
    </source>
</evidence>
<dbReference type="KEGG" id="sphk:SKP52_00755"/>
<dbReference type="EMBL" id="CP009122">
    <property type="protein sequence ID" value="AJA07093.1"/>
    <property type="molecule type" value="Genomic_DNA"/>
</dbReference>
<gene>
    <name evidence="1" type="ORF">SKP52_00755</name>
</gene>